<proteinExistence type="predicted"/>
<accession>A0AAE0G3J0</accession>
<evidence type="ECO:0000313" key="3">
    <source>
        <dbReference type="Proteomes" id="UP001190700"/>
    </source>
</evidence>
<organism evidence="2 3">
    <name type="scientific">Cymbomonas tetramitiformis</name>
    <dbReference type="NCBI Taxonomy" id="36881"/>
    <lineage>
        <taxon>Eukaryota</taxon>
        <taxon>Viridiplantae</taxon>
        <taxon>Chlorophyta</taxon>
        <taxon>Pyramimonadophyceae</taxon>
        <taxon>Pyramimonadales</taxon>
        <taxon>Pyramimonadaceae</taxon>
        <taxon>Cymbomonas</taxon>
    </lineage>
</organism>
<evidence type="ECO:0000256" key="1">
    <source>
        <dbReference type="SAM" id="MobiDB-lite"/>
    </source>
</evidence>
<evidence type="ECO:0008006" key="4">
    <source>
        <dbReference type="Google" id="ProtNLM"/>
    </source>
</evidence>
<name>A0AAE0G3J0_9CHLO</name>
<dbReference type="EMBL" id="LGRX02010128">
    <property type="protein sequence ID" value="KAK3270925.1"/>
    <property type="molecule type" value="Genomic_DNA"/>
</dbReference>
<comment type="caution">
    <text evidence="2">The sequence shown here is derived from an EMBL/GenBank/DDBJ whole genome shotgun (WGS) entry which is preliminary data.</text>
</comment>
<gene>
    <name evidence="2" type="ORF">CYMTET_20701</name>
</gene>
<dbReference type="Proteomes" id="UP001190700">
    <property type="component" value="Unassembled WGS sequence"/>
</dbReference>
<keyword evidence="3" id="KW-1185">Reference proteome</keyword>
<dbReference type="AlphaFoldDB" id="A0AAE0G3J0"/>
<sequence length="433" mass="47306">MVGMAGIYHKGIGMDNHHKGIGQAGNKSMMSYRVDSGIPGYAGYIPTTHSIQLPTKGSTVHIGRHADDATLERRVSEIYDDPYKSEYNTSLTAKSGDYRPPKEQAAHNSGMWQTLPRGEFEANKRVVASTTYKEEVQETKKHADKAHALTENLRPTLATHIAAQSLSASGKMRNKNPGEAELGFYSEYTSMVVQEPQVGGRAAAGNLRPRSLPTSPGASGPDGRRKVIQRTLNPPFNGLTTYAQNHGAYGSDPLANSAKHESEITKRASTAELQKGTVKSTSQIPGYSGFIPEAQHNDRAVEHATGLDNRPLAKDKMLLCSLDQYSRHTVPGLCAFRQQAPHNVKLQGDPVKESTQGHANFDCWKKDIAIVDKSNHLTAKYGTQSFFTPGQTSISDNGKSAAERFYHVVRPREGLPRIFYPSQTTDAGSVFKN</sequence>
<evidence type="ECO:0000313" key="2">
    <source>
        <dbReference type="EMBL" id="KAK3270925.1"/>
    </source>
</evidence>
<feature type="region of interest" description="Disordered" evidence="1">
    <location>
        <begin position="202"/>
        <end position="224"/>
    </location>
</feature>
<protein>
    <recommendedName>
        <fullName evidence="4">Flagellar associated protein</fullName>
    </recommendedName>
</protein>
<reference evidence="2 3" key="1">
    <citation type="journal article" date="2015" name="Genome Biol. Evol.">
        <title>Comparative Genomics of a Bacterivorous Green Alga Reveals Evolutionary Causalities and Consequences of Phago-Mixotrophic Mode of Nutrition.</title>
        <authorList>
            <person name="Burns J.A."/>
            <person name="Paasch A."/>
            <person name="Narechania A."/>
            <person name="Kim E."/>
        </authorList>
    </citation>
    <scope>NUCLEOTIDE SEQUENCE [LARGE SCALE GENOMIC DNA]</scope>
    <source>
        <strain evidence="2 3">PLY_AMNH</strain>
    </source>
</reference>